<dbReference type="GO" id="GO:0030244">
    <property type="term" value="P:cellulose biosynthetic process"/>
    <property type="evidence" value="ECO:0007669"/>
    <property type="project" value="UniProtKB-KW"/>
</dbReference>
<comment type="caution">
    <text evidence="10">The sequence shown here is derived from an EMBL/GenBank/DDBJ whole genome shotgun (WGS) entry which is preliminary data.</text>
</comment>
<evidence type="ECO:0000256" key="7">
    <source>
        <dbReference type="SAM" id="MobiDB-lite"/>
    </source>
</evidence>
<sequence>MRRLSGLLLALASSLALPGVAAPAPPPSSDPARRSLDALIDSAQLWQARKRPDLARSVLQKVLAVQADEPRALLMMGELDLRAGRRNAALAELTQLQARHPDSPELRQLQQLAQLHNTDLLRLNRLQQLRELGKLDEASKLARQMFPTGEAPGLLGAEMAGLIAATPGGWEISRRQVERRVDRSGTALDRLALAEVLALSPATRKQAWVRLHALVAEGVLPREVIAGAWRRAIRLQPDDVAVGPLWDDYRRALGDDAGPNSNGRAAVAGAATTAPAAAPPAASLATPPAARSVAPPSTPTGPAVAARARTPSPTAAPRAEAAKAAAVAARAAAAKPTAPAASTAPAAADPTPTAAELAMASVRETADRLLQQGTASADAEAAALLAAALVQHGDDARAWGYYGIARLRQGDHAAAVPAFDRALAGDPSDTDRWRSLALTARYWAGVTEARRAADAGDDVSVIALLEALIETQPDAIEGPLLLAGARARQGDEAAARRLYERVLVRAPSEARAWRGLTALAMRQDPEAALAMLAQRYGIDTSAAAGNGTPPRSDADAPTALTTATPLAIDPADAVDVAAVRRVADQRRAEGRHGAALRLLEQALALAPSDTWLRYDTARVYADFRLPGLALAVMDEGMARQASDPELLQAAALIALAGDAPQRAVEILDGLPSAVADGPQRDLVQRARRERALAGARAALLAQDMGRTRAWLDEAEQVIDQRAVVLASRDGGSAMASSNPAGAEPWPDLAIARMRLATQQGRAARDRLGLLPPLALASQVQALLEWARLNADAGQAETALDGLQQALAAEPASVGWTPPERAEVLLAHGRLALDLDLPGTARIDADQIDALLPDDAIEPRLSLLRLQRRMGNDAAARDTLGRLLTQAPTEPLVRIEAARQARLDDDEASALRHLDVARRRVLPGSETALEVERVQDAIEADNQPIVDMALHSGSNAGSAGRSDLDSREATARLTWPMIGRGEFFAQVDQIALDAGTLGAAAGSSTLLGRTLLSSPGGLANGSPQSSQGLALGLGWRGGKQEVDLGVVDLRVRNWLGGWRLSGGDDALGWRIGIDRRLVTGSLLAWGGARDPVDGHVWGGVTLTALSARITSTLGDVHTLSGSWRAGLLRGQGVADNWTVQTGFSYRRVLRESMTQRQTLGATVDIQTYGNNQNFHTDGHGGYYSPQLYHAVSMPWVHEGMSGRLAWQLRLAVSHSVTHENDAPYYPNDPQAQASSGNPLHIGGPGGGFGASARLVTEWRAAPSWAIGTALSLERSSDYAPNRASIYLRHWMGRVPPPLGWPPEMLEPYIRR</sequence>
<feature type="region of interest" description="Disordered" evidence="7">
    <location>
        <begin position="1220"/>
        <end position="1242"/>
    </location>
</feature>
<keyword evidence="3" id="KW-0677">Repeat</keyword>
<dbReference type="GO" id="GO:0019867">
    <property type="term" value="C:outer membrane"/>
    <property type="evidence" value="ECO:0007669"/>
    <property type="project" value="InterPro"/>
</dbReference>
<feature type="repeat" description="TPR" evidence="6">
    <location>
        <begin position="396"/>
        <end position="429"/>
    </location>
</feature>
<dbReference type="PANTHER" id="PTHR45586">
    <property type="entry name" value="TPR REPEAT-CONTAINING PROTEIN PA4667"/>
    <property type="match status" value="1"/>
</dbReference>
<dbReference type="SMART" id="SM00028">
    <property type="entry name" value="TPR"/>
    <property type="match status" value="5"/>
</dbReference>
<dbReference type="OrthoDB" id="174989at2"/>
<dbReference type="InterPro" id="IPR019734">
    <property type="entry name" value="TPR_rpt"/>
</dbReference>
<dbReference type="SUPFAM" id="SSF48452">
    <property type="entry name" value="TPR-like"/>
    <property type="match status" value="3"/>
</dbReference>
<evidence type="ECO:0000256" key="4">
    <source>
        <dbReference type="ARBA" id="ARBA00022803"/>
    </source>
</evidence>
<dbReference type="UniPathway" id="UPA00694"/>
<keyword evidence="4 6" id="KW-0802">TPR repeat</keyword>
<dbReference type="Pfam" id="PF05420">
    <property type="entry name" value="BCSC_C"/>
    <property type="match status" value="1"/>
</dbReference>
<feature type="region of interest" description="Disordered" evidence="7">
    <location>
        <begin position="278"/>
        <end position="321"/>
    </location>
</feature>
<dbReference type="InterPro" id="IPR051012">
    <property type="entry name" value="CellSynth/LPSAsmb/PSIAsmb"/>
</dbReference>
<evidence type="ECO:0000256" key="3">
    <source>
        <dbReference type="ARBA" id="ARBA00022737"/>
    </source>
</evidence>
<evidence type="ECO:0000256" key="1">
    <source>
        <dbReference type="ARBA" id="ARBA00005186"/>
    </source>
</evidence>
<protein>
    <submittedName>
        <fullName evidence="10">Tetratricopeptide repeat protein</fullName>
    </submittedName>
</protein>
<evidence type="ECO:0000313" key="10">
    <source>
        <dbReference type="EMBL" id="RZS57833.1"/>
    </source>
</evidence>
<feature type="compositionally biased region" description="Low complexity" evidence="7">
    <location>
        <begin position="278"/>
        <end position="290"/>
    </location>
</feature>
<name>A0A4Q7LU37_9BURK</name>
<dbReference type="Pfam" id="PF14559">
    <property type="entry name" value="TPR_19"/>
    <property type="match status" value="1"/>
</dbReference>
<feature type="domain" description="Cellulose synthase operon C C-terminal" evidence="9">
    <location>
        <begin position="961"/>
        <end position="1290"/>
    </location>
</feature>
<proteinExistence type="predicted"/>
<dbReference type="InterPro" id="IPR008410">
    <property type="entry name" value="BCSC_C"/>
</dbReference>
<dbReference type="PRINTS" id="PR01441">
    <property type="entry name" value="CELLSNTHASEC"/>
</dbReference>
<feature type="compositionally biased region" description="Low complexity" evidence="7">
    <location>
        <begin position="302"/>
        <end position="321"/>
    </location>
</feature>
<reference evidence="10 11" key="1">
    <citation type="submission" date="2019-02" db="EMBL/GenBank/DDBJ databases">
        <title>Genomic Encyclopedia of Type Strains, Phase IV (KMG-IV): sequencing the most valuable type-strain genomes for metagenomic binning, comparative biology and taxonomic classification.</title>
        <authorList>
            <person name="Goeker M."/>
        </authorList>
    </citation>
    <scope>NUCLEOTIDE SEQUENCE [LARGE SCALE GENOMIC DNA]</scope>
    <source>
        <strain evidence="10 11">DSM 10617</strain>
    </source>
</reference>
<dbReference type="InterPro" id="IPR011990">
    <property type="entry name" value="TPR-like_helical_dom_sf"/>
</dbReference>
<evidence type="ECO:0000256" key="8">
    <source>
        <dbReference type="SAM" id="SignalP"/>
    </source>
</evidence>
<feature type="signal peptide" evidence="8">
    <location>
        <begin position="1"/>
        <end position="21"/>
    </location>
</feature>
<dbReference type="PANTHER" id="PTHR45586:SF1">
    <property type="entry name" value="LIPOPOLYSACCHARIDE ASSEMBLY PROTEIN B"/>
    <property type="match status" value="1"/>
</dbReference>
<keyword evidence="11" id="KW-1185">Reference proteome</keyword>
<accession>A0A4Q7LU37</accession>
<evidence type="ECO:0000313" key="11">
    <source>
        <dbReference type="Proteomes" id="UP000293433"/>
    </source>
</evidence>
<evidence type="ECO:0000256" key="5">
    <source>
        <dbReference type="ARBA" id="ARBA00022916"/>
    </source>
</evidence>
<dbReference type="InterPro" id="IPR003921">
    <property type="entry name" value="Cell_synth_C"/>
</dbReference>
<dbReference type="Proteomes" id="UP000293433">
    <property type="component" value="Unassembled WGS sequence"/>
</dbReference>
<dbReference type="Gene3D" id="1.25.40.10">
    <property type="entry name" value="Tetratricopeptide repeat domain"/>
    <property type="match status" value="4"/>
</dbReference>
<dbReference type="RefSeq" id="WP_130480050.1">
    <property type="nucleotide sequence ID" value="NZ_SGWV01000007.1"/>
</dbReference>
<feature type="chain" id="PRO_5020510735" evidence="8">
    <location>
        <begin position="22"/>
        <end position="1310"/>
    </location>
</feature>
<keyword evidence="2 8" id="KW-0732">Signal</keyword>
<dbReference type="EMBL" id="SGWV01000007">
    <property type="protein sequence ID" value="RZS57833.1"/>
    <property type="molecule type" value="Genomic_DNA"/>
</dbReference>
<gene>
    <name evidence="10" type="ORF">EV685_0106</name>
</gene>
<evidence type="ECO:0000259" key="9">
    <source>
        <dbReference type="Pfam" id="PF05420"/>
    </source>
</evidence>
<keyword evidence="5" id="KW-0135">Cellulose biosynthesis</keyword>
<evidence type="ECO:0000256" key="2">
    <source>
        <dbReference type="ARBA" id="ARBA00022729"/>
    </source>
</evidence>
<dbReference type="PROSITE" id="PS50005">
    <property type="entry name" value="TPR"/>
    <property type="match status" value="1"/>
</dbReference>
<evidence type="ECO:0000256" key="6">
    <source>
        <dbReference type="PROSITE-ProRule" id="PRU00339"/>
    </source>
</evidence>
<dbReference type="GO" id="GO:0006011">
    <property type="term" value="P:UDP-alpha-D-glucose metabolic process"/>
    <property type="evidence" value="ECO:0007669"/>
    <property type="project" value="InterPro"/>
</dbReference>
<organism evidence="10 11">
    <name type="scientific">Sphaerotilus mobilis</name>
    <dbReference type="NCBI Taxonomy" id="47994"/>
    <lineage>
        <taxon>Bacteria</taxon>
        <taxon>Pseudomonadati</taxon>
        <taxon>Pseudomonadota</taxon>
        <taxon>Betaproteobacteria</taxon>
        <taxon>Burkholderiales</taxon>
        <taxon>Sphaerotilaceae</taxon>
        <taxon>Sphaerotilus</taxon>
    </lineage>
</organism>
<comment type="pathway">
    <text evidence="1">Glycan metabolism; bacterial cellulose biosynthesis.</text>
</comment>